<evidence type="ECO:0000256" key="2">
    <source>
        <dbReference type="ARBA" id="ARBA00022448"/>
    </source>
</evidence>
<dbReference type="CDD" id="cd06261">
    <property type="entry name" value="TM_PBP2"/>
    <property type="match status" value="1"/>
</dbReference>
<dbReference type="AlphaFoldDB" id="A0A1H9L045"/>
<evidence type="ECO:0000313" key="9">
    <source>
        <dbReference type="EMBL" id="SER04629.1"/>
    </source>
</evidence>
<sequence>MTDPVTVDALVDPVAGLEPATTTTGPVSRAEAEAADDRSHGVWIDAWRILRRKPVFLISAGVILLLALMAFFPGWFASGDPNRGVLAHSLQGPSADGWFGFDVNGRNVYTRVVYGTRASLTVGFACTLGTTLIGIVLGAVAAYSGGLVDTVISRVADMLLGIPFALAAIIVLSTLTTFTTPNWRVEIILILTIVVFGWPSIARVLRATVLTTRNADYVVAGQALGLSGVRVLFRHILPNAVSPILVLSTMRVGGYIATEASLSYLGLGLRPPAVSWGQMVSDGQAYLRTAFHVLLFPSIFLAITILAFVLVGEALREALDPANRR</sequence>
<proteinExistence type="inferred from homology"/>
<dbReference type="PANTHER" id="PTHR43386">
    <property type="entry name" value="OLIGOPEPTIDE TRANSPORT SYSTEM PERMEASE PROTEIN APPC"/>
    <property type="match status" value="1"/>
</dbReference>
<evidence type="ECO:0000256" key="6">
    <source>
        <dbReference type="ARBA" id="ARBA00023136"/>
    </source>
</evidence>
<feature type="transmembrane region" description="Helical" evidence="7">
    <location>
        <begin position="55"/>
        <end position="76"/>
    </location>
</feature>
<keyword evidence="6 7" id="KW-0472">Membrane</keyword>
<feature type="transmembrane region" description="Helical" evidence="7">
    <location>
        <begin position="120"/>
        <end position="143"/>
    </location>
</feature>
<dbReference type="InterPro" id="IPR035906">
    <property type="entry name" value="MetI-like_sf"/>
</dbReference>
<dbReference type="RefSeq" id="WP_091183803.1">
    <property type="nucleotide sequence ID" value="NZ_FOFA01000008.1"/>
</dbReference>
<dbReference type="STRING" id="1036181.SAMN05421756_10889"/>
<dbReference type="InterPro" id="IPR025966">
    <property type="entry name" value="OppC_N"/>
</dbReference>
<accession>A0A1H9L045</accession>
<dbReference type="EMBL" id="FOFA01000008">
    <property type="protein sequence ID" value="SER04629.1"/>
    <property type="molecule type" value="Genomic_DNA"/>
</dbReference>
<evidence type="ECO:0000256" key="4">
    <source>
        <dbReference type="ARBA" id="ARBA00022692"/>
    </source>
</evidence>
<organism evidence="9 10">
    <name type="scientific">Microlunatus flavus</name>
    <dbReference type="NCBI Taxonomy" id="1036181"/>
    <lineage>
        <taxon>Bacteria</taxon>
        <taxon>Bacillati</taxon>
        <taxon>Actinomycetota</taxon>
        <taxon>Actinomycetes</taxon>
        <taxon>Propionibacteriales</taxon>
        <taxon>Propionibacteriaceae</taxon>
        <taxon>Microlunatus</taxon>
    </lineage>
</organism>
<keyword evidence="2 7" id="KW-0813">Transport</keyword>
<feature type="transmembrane region" description="Helical" evidence="7">
    <location>
        <begin position="155"/>
        <end position="175"/>
    </location>
</feature>
<dbReference type="InterPro" id="IPR050366">
    <property type="entry name" value="BP-dependent_transpt_permease"/>
</dbReference>
<dbReference type="PANTHER" id="PTHR43386:SF6">
    <property type="entry name" value="ABC TRANSPORTER PERMEASE PROTEIN"/>
    <property type="match status" value="1"/>
</dbReference>
<gene>
    <name evidence="9" type="ORF">SAMN05421756_10889</name>
</gene>
<dbReference type="Pfam" id="PF00528">
    <property type="entry name" value="BPD_transp_1"/>
    <property type="match status" value="1"/>
</dbReference>
<dbReference type="SUPFAM" id="SSF161098">
    <property type="entry name" value="MetI-like"/>
    <property type="match status" value="1"/>
</dbReference>
<keyword evidence="5 7" id="KW-1133">Transmembrane helix</keyword>
<dbReference type="Pfam" id="PF12911">
    <property type="entry name" value="OppC_N"/>
    <property type="match status" value="1"/>
</dbReference>
<protein>
    <submittedName>
        <fullName evidence="9">Oligopeptide transport system permease protein</fullName>
    </submittedName>
</protein>
<dbReference type="GO" id="GO:0005886">
    <property type="term" value="C:plasma membrane"/>
    <property type="evidence" value="ECO:0007669"/>
    <property type="project" value="UniProtKB-SubCell"/>
</dbReference>
<feature type="domain" description="ABC transmembrane type-1" evidence="8">
    <location>
        <begin position="116"/>
        <end position="312"/>
    </location>
</feature>
<keyword evidence="3" id="KW-1003">Cell membrane</keyword>
<keyword evidence="10" id="KW-1185">Reference proteome</keyword>
<dbReference type="PROSITE" id="PS50928">
    <property type="entry name" value="ABC_TM1"/>
    <property type="match status" value="1"/>
</dbReference>
<comment type="subcellular location">
    <subcellularLocation>
        <location evidence="1 7">Cell membrane</location>
        <topology evidence="1 7">Multi-pass membrane protein</topology>
    </subcellularLocation>
</comment>
<evidence type="ECO:0000256" key="1">
    <source>
        <dbReference type="ARBA" id="ARBA00004651"/>
    </source>
</evidence>
<dbReference type="Proteomes" id="UP000198504">
    <property type="component" value="Unassembled WGS sequence"/>
</dbReference>
<reference evidence="10" key="1">
    <citation type="submission" date="2016-10" db="EMBL/GenBank/DDBJ databases">
        <authorList>
            <person name="Varghese N."/>
            <person name="Submissions S."/>
        </authorList>
    </citation>
    <scope>NUCLEOTIDE SEQUENCE [LARGE SCALE GENOMIC DNA]</scope>
    <source>
        <strain evidence="10">CGMCC 4.6856</strain>
    </source>
</reference>
<dbReference type="GO" id="GO:0055085">
    <property type="term" value="P:transmembrane transport"/>
    <property type="evidence" value="ECO:0007669"/>
    <property type="project" value="InterPro"/>
</dbReference>
<evidence type="ECO:0000256" key="3">
    <source>
        <dbReference type="ARBA" id="ARBA00022475"/>
    </source>
</evidence>
<dbReference type="InterPro" id="IPR000515">
    <property type="entry name" value="MetI-like"/>
</dbReference>
<comment type="similarity">
    <text evidence="7">Belongs to the binding-protein-dependent transport system permease family.</text>
</comment>
<evidence type="ECO:0000256" key="5">
    <source>
        <dbReference type="ARBA" id="ARBA00022989"/>
    </source>
</evidence>
<dbReference type="Gene3D" id="1.10.3720.10">
    <property type="entry name" value="MetI-like"/>
    <property type="match status" value="1"/>
</dbReference>
<feature type="transmembrane region" description="Helical" evidence="7">
    <location>
        <begin position="290"/>
        <end position="315"/>
    </location>
</feature>
<keyword evidence="4 7" id="KW-0812">Transmembrane</keyword>
<evidence type="ECO:0000256" key="7">
    <source>
        <dbReference type="RuleBase" id="RU363032"/>
    </source>
</evidence>
<dbReference type="OrthoDB" id="8906042at2"/>
<feature type="transmembrane region" description="Helical" evidence="7">
    <location>
        <begin position="187"/>
        <end position="205"/>
    </location>
</feature>
<evidence type="ECO:0000259" key="8">
    <source>
        <dbReference type="PROSITE" id="PS50928"/>
    </source>
</evidence>
<evidence type="ECO:0000313" key="10">
    <source>
        <dbReference type="Proteomes" id="UP000198504"/>
    </source>
</evidence>
<name>A0A1H9L045_9ACTN</name>